<gene>
    <name evidence="2" type="ORF">FRX48_06820</name>
</gene>
<dbReference type="OrthoDB" id="2640446at2759"/>
<dbReference type="Proteomes" id="UP000324767">
    <property type="component" value="Unassembled WGS sequence"/>
</dbReference>
<sequence>MKDSLLLDAKLPNIFWAEAMLTANELKNLLPASKRDKVPNHTITGVQPSVAHLQIFGSVAYVHIPKEKRIKSDIRRTWTGIFLGYTESTKKYRIWSPQQRSIHEMSSVTIDESTSGAYLLNERATS</sequence>
<name>A0A5M8PIV5_9LECA</name>
<dbReference type="PANTHER" id="PTHR42648">
    <property type="entry name" value="TRANSPOSASE, PUTATIVE-RELATED"/>
    <property type="match status" value="1"/>
</dbReference>
<comment type="caution">
    <text evidence="2">The sequence shown here is derived from an EMBL/GenBank/DDBJ whole genome shotgun (WGS) entry which is preliminary data.</text>
</comment>
<dbReference type="InterPro" id="IPR057670">
    <property type="entry name" value="SH3_retrovirus"/>
</dbReference>
<evidence type="ECO:0000313" key="2">
    <source>
        <dbReference type="EMBL" id="KAA6409267.1"/>
    </source>
</evidence>
<organism evidence="2 3">
    <name type="scientific">Lasallia pustulata</name>
    <dbReference type="NCBI Taxonomy" id="136370"/>
    <lineage>
        <taxon>Eukaryota</taxon>
        <taxon>Fungi</taxon>
        <taxon>Dikarya</taxon>
        <taxon>Ascomycota</taxon>
        <taxon>Pezizomycotina</taxon>
        <taxon>Lecanoromycetes</taxon>
        <taxon>OSLEUM clade</taxon>
        <taxon>Umbilicariomycetidae</taxon>
        <taxon>Umbilicariales</taxon>
        <taxon>Umbilicariaceae</taxon>
        <taxon>Lasallia</taxon>
    </lineage>
</organism>
<protein>
    <recommendedName>
        <fullName evidence="1">Retroviral polymerase SH3-like domain-containing protein</fullName>
    </recommendedName>
</protein>
<dbReference type="AlphaFoldDB" id="A0A5M8PIV5"/>
<dbReference type="PANTHER" id="PTHR42648:SF18">
    <property type="entry name" value="RETROTRANSPOSON, UNCLASSIFIED-LIKE PROTEIN"/>
    <property type="match status" value="1"/>
</dbReference>
<evidence type="ECO:0000259" key="1">
    <source>
        <dbReference type="Pfam" id="PF25597"/>
    </source>
</evidence>
<accession>A0A5M8PIV5</accession>
<dbReference type="InterPro" id="IPR039537">
    <property type="entry name" value="Retrotran_Ty1/copia-like"/>
</dbReference>
<evidence type="ECO:0000313" key="3">
    <source>
        <dbReference type="Proteomes" id="UP000324767"/>
    </source>
</evidence>
<dbReference type="Pfam" id="PF25597">
    <property type="entry name" value="SH3_retrovirus"/>
    <property type="match status" value="1"/>
</dbReference>
<feature type="domain" description="Retroviral polymerase SH3-like" evidence="1">
    <location>
        <begin position="58"/>
        <end position="115"/>
    </location>
</feature>
<reference evidence="2 3" key="1">
    <citation type="submission" date="2019-09" db="EMBL/GenBank/DDBJ databases">
        <title>The hologenome of the rock-dwelling lichen Lasallia pustulata.</title>
        <authorList>
            <person name="Greshake Tzovaras B."/>
            <person name="Segers F."/>
            <person name="Bicker A."/>
            <person name="Dal Grande F."/>
            <person name="Otte J."/>
            <person name="Hankeln T."/>
            <person name="Schmitt I."/>
            <person name="Ebersberger I."/>
        </authorList>
    </citation>
    <scope>NUCLEOTIDE SEQUENCE [LARGE SCALE GENOMIC DNA]</scope>
    <source>
        <strain evidence="2">A1-1</strain>
    </source>
</reference>
<proteinExistence type="predicted"/>
<dbReference type="EMBL" id="VXIT01000011">
    <property type="protein sequence ID" value="KAA6409267.1"/>
    <property type="molecule type" value="Genomic_DNA"/>
</dbReference>